<dbReference type="KEGG" id="vg:29059004"/>
<evidence type="ECO:0000313" key="1">
    <source>
        <dbReference type="EMBL" id="AMS01370.1"/>
    </source>
</evidence>
<dbReference type="EMBL" id="KU878088">
    <property type="protein sequence ID" value="AMS01370.1"/>
    <property type="molecule type" value="Genomic_DNA"/>
</dbReference>
<reference evidence="1 2" key="1">
    <citation type="journal article" date="2016" name="Virology">
        <title>The genome of AR9, a giant transducing Bacillus phage encoding two multisubunit RNA polymerases.</title>
        <authorList>
            <person name="Lavysh D."/>
            <person name="Sokolova M."/>
            <person name="Minakhin L."/>
            <person name="Yakunina M."/>
            <person name="Artamonova T."/>
            <person name="Kozyavkin S."/>
            <person name="Makarova K.S."/>
            <person name="Koonin E.V."/>
            <person name="Severinov K."/>
        </authorList>
    </citation>
    <scope>NUCLEOTIDE SEQUENCE [LARGE SCALE GENOMIC DNA]</scope>
</reference>
<accession>A0A172JII5</accession>
<evidence type="ECO:0000313" key="2">
    <source>
        <dbReference type="Proteomes" id="UP000202618"/>
    </source>
</evidence>
<protein>
    <submittedName>
        <fullName evidence="1">Uncharacterized protein</fullName>
    </submittedName>
</protein>
<dbReference type="Proteomes" id="UP000202618">
    <property type="component" value="Segment"/>
</dbReference>
<gene>
    <name evidence="1" type="ORF">AR9_g286</name>
</gene>
<dbReference type="RefSeq" id="YP_009283190.1">
    <property type="nucleotide sequence ID" value="NC_031039.1"/>
</dbReference>
<name>A0A172JII5_BPPB1</name>
<sequence length="131" mass="14846">MLKRKLTYTNGDIQSAVTVEISKELMEDVFQTIPGGHFTAGRISSIMISHSTEGRGLIFIPIRITSPNSQNINYYDRMVSAPIAKNPIEWTQMVEGESIIFNTNSLTESFAKNRIESFANTIVKKYFQHLE</sequence>
<organism evidence="1 2">
    <name type="scientific">Bacillus phage AR9</name>
    <dbReference type="NCBI Taxonomy" id="1815509"/>
    <lineage>
        <taxon>Viruses</taxon>
        <taxon>Duplodnaviria</taxon>
        <taxon>Heunggongvirae</taxon>
        <taxon>Uroviricota</taxon>
        <taxon>Caudoviricetes</taxon>
        <taxon>Takahashivirus</taxon>
        <taxon>Bacillus phage PBS1</taxon>
    </lineage>
</organism>
<dbReference type="GeneID" id="29059004"/>
<proteinExistence type="predicted"/>